<dbReference type="Gene3D" id="3.55.50.30">
    <property type="match status" value="1"/>
</dbReference>
<dbReference type="AlphaFoldDB" id="A0AAE3R4H7"/>
<protein>
    <submittedName>
        <fullName evidence="4">FecR domain-containing protein</fullName>
    </submittedName>
</protein>
<feature type="transmembrane region" description="Helical" evidence="1">
    <location>
        <begin position="107"/>
        <end position="128"/>
    </location>
</feature>
<dbReference type="RefSeq" id="WP_314510865.1">
    <property type="nucleotide sequence ID" value="NZ_JASJOU010000003.1"/>
</dbReference>
<dbReference type="PIRSF" id="PIRSF018266">
    <property type="entry name" value="FecR"/>
    <property type="match status" value="1"/>
</dbReference>
<evidence type="ECO:0000259" key="2">
    <source>
        <dbReference type="Pfam" id="PF04773"/>
    </source>
</evidence>
<dbReference type="GO" id="GO:0016989">
    <property type="term" value="F:sigma factor antagonist activity"/>
    <property type="evidence" value="ECO:0007669"/>
    <property type="project" value="TreeGrafter"/>
</dbReference>
<keyword evidence="1" id="KW-0472">Membrane</keyword>
<organism evidence="4 5">
    <name type="scientific">Xanthocytophaga agilis</name>
    <dbReference type="NCBI Taxonomy" id="3048010"/>
    <lineage>
        <taxon>Bacteria</taxon>
        <taxon>Pseudomonadati</taxon>
        <taxon>Bacteroidota</taxon>
        <taxon>Cytophagia</taxon>
        <taxon>Cytophagales</taxon>
        <taxon>Rhodocytophagaceae</taxon>
        <taxon>Xanthocytophaga</taxon>
    </lineage>
</organism>
<gene>
    <name evidence="4" type="ORF">QNI22_12010</name>
</gene>
<dbReference type="Pfam" id="PF16344">
    <property type="entry name" value="FecR_C"/>
    <property type="match status" value="1"/>
</dbReference>
<feature type="domain" description="Protein FecR C-terminal" evidence="3">
    <location>
        <begin position="275"/>
        <end position="328"/>
    </location>
</feature>
<reference evidence="4" key="1">
    <citation type="submission" date="2023-05" db="EMBL/GenBank/DDBJ databases">
        <authorList>
            <person name="Zhang X."/>
        </authorList>
    </citation>
    <scope>NUCLEOTIDE SEQUENCE</scope>
    <source>
        <strain evidence="4">BD1B2-1</strain>
    </source>
</reference>
<dbReference type="Pfam" id="PF04773">
    <property type="entry name" value="FecR"/>
    <property type="match status" value="1"/>
</dbReference>
<sequence length="355" mass="39736">MENEPNIVVTDELIARYLAGEADPMEAIAIDDWQENSLENQLYFQQMRAAWQSARPERNFVMPDIDQDWKVLYTLLDQSDDISADISEKSNERTLTSEVQKTVNSNWFLRVAASVLIVLGIGAIFYWIGGKPRTREMASVSSQDTKILEQRLPDNSHVVLSAHSTLTYTKDFEGDTREVELTGEAYFQVTPNKEKPFIIHTDKAEIKVVGTAFNVDATGNAVVISVTSGKVQFSAADTSVYLIKGQTGTWQKNSRTIDVTSVVNTNALGYATHMLEFKETPLKMVISDIEKMYACKISLKNNNLADCKFSSIFDNSSLDEVLGTLKEYYSNNNINLEIVKVGPNEFSLEGGMCPY</sequence>
<feature type="domain" description="FecR protein" evidence="2">
    <location>
        <begin position="140"/>
        <end position="232"/>
    </location>
</feature>
<keyword evidence="1" id="KW-1133">Transmembrane helix</keyword>
<keyword evidence="1" id="KW-0812">Transmembrane</keyword>
<evidence type="ECO:0000256" key="1">
    <source>
        <dbReference type="SAM" id="Phobius"/>
    </source>
</evidence>
<dbReference type="InterPro" id="IPR032508">
    <property type="entry name" value="FecR_C"/>
</dbReference>
<dbReference type="PANTHER" id="PTHR30273">
    <property type="entry name" value="PERIPLASMIC SIGNAL SENSOR AND SIGMA FACTOR ACTIVATOR FECR-RELATED"/>
    <property type="match status" value="1"/>
</dbReference>
<name>A0AAE3R4H7_9BACT</name>
<comment type="caution">
    <text evidence="4">The sequence shown here is derived from an EMBL/GenBank/DDBJ whole genome shotgun (WGS) entry which is preliminary data.</text>
</comment>
<evidence type="ECO:0000259" key="3">
    <source>
        <dbReference type="Pfam" id="PF16344"/>
    </source>
</evidence>
<proteinExistence type="predicted"/>
<evidence type="ECO:0000313" key="5">
    <source>
        <dbReference type="Proteomes" id="UP001232063"/>
    </source>
</evidence>
<dbReference type="PANTHER" id="PTHR30273:SF2">
    <property type="entry name" value="PROTEIN FECR"/>
    <property type="match status" value="1"/>
</dbReference>
<dbReference type="Gene3D" id="2.60.120.1440">
    <property type="match status" value="1"/>
</dbReference>
<dbReference type="InterPro" id="IPR006860">
    <property type="entry name" value="FecR"/>
</dbReference>
<keyword evidence="5" id="KW-1185">Reference proteome</keyword>
<evidence type="ECO:0000313" key="4">
    <source>
        <dbReference type="EMBL" id="MDJ1501379.1"/>
    </source>
</evidence>
<dbReference type="InterPro" id="IPR012373">
    <property type="entry name" value="Ferrdict_sens_TM"/>
</dbReference>
<dbReference type="Proteomes" id="UP001232063">
    <property type="component" value="Unassembled WGS sequence"/>
</dbReference>
<dbReference type="EMBL" id="JASJOU010000003">
    <property type="protein sequence ID" value="MDJ1501379.1"/>
    <property type="molecule type" value="Genomic_DNA"/>
</dbReference>
<accession>A0AAE3R4H7</accession>